<name>A0A9P5YAU9_9AGAR</name>
<evidence type="ECO:0000256" key="2">
    <source>
        <dbReference type="ARBA" id="ARBA00004651"/>
    </source>
</evidence>
<evidence type="ECO:0000313" key="10">
    <source>
        <dbReference type="EMBL" id="KAF9464491.1"/>
    </source>
</evidence>
<dbReference type="OrthoDB" id="409792at2759"/>
<feature type="transmembrane region" description="Helical" evidence="9">
    <location>
        <begin position="327"/>
        <end position="350"/>
    </location>
</feature>
<dbReference type="Proteomes" id="UP000807353">
    <property type="component" value="Unassembled WGS sequence"/>
</dbReference>
<gene>
    <name evidence="10" type="ORF">BDZ94DRAFT_1162053</name>
</gene>
<evidence type="ECO:0000313" key="11">
    <source>
        <dbReference type="Proteomes" id="UP000807353"/>
    </source>
</evidence>
<dbReference type="PANTHER" id="PTHR28259:SF1">
    <property type="entry name" value="FLUORIDE EXPORT PROTEIN 1-RELATED"/>
    <property type="match status" value="1"/>
</dbReference>
<keyword evidence="5 9" id="KW-1133">Transmembrane helix</keyword>
<comment type="function">
    <text evidence="1">Fluoride channel required for the rapid expulsion of cytoplasmic fluoride.</text>
</comment>
<feature type="transmembrane region" description="Helical" evidence="9">
    <location>
        <begin position="56"/>
        <end position="76"/>
    </location>
</feature>
<feature type="transmembrane region" description="Helical" evidence="9">
    <location>
        <begin position="88"/>
        <end position="107"/>
    </location>
</feature>
<feature type="transmembrane region" description="Helical" evidence="9">
    <location>
        <begin position="168"/>
        <end position="189"/>
    </location>
</feature>
<comment type="catalytic activity">
    <reaction evidence="8">
        <text>fluoride(in) = fluoride(out)</text>
        <dbReference type="Rhea" id="RHEA:76159"/>
        <dbReference type="ChEBI" id="CHEBI:17051"/>
    </reaction>
    <physiologicalReaction direction="left-to-right" evidence="8">
        <dbReference type="Rhea" id="RHEA:76160"/>
    </physiologicalReaction>
</comment>
<dbReference type="PANTHER" id="PTHR28259">
    <property type="entry name" value="FLUORIDE EXPORT PROTEIN 1-RELATED"/>
    <property type="match status" value="1"/>
</dbReference>
<dbReference type="EMBL" id="MU150254">
    <property type="protein sequence ID" value="KAF9464491.1"/>
    <property type="molecule type" value="Genomic_DNA"/>
</dbReference>
<evidence type="ECO:0000256" key="9">
    <source>
        <dbReference type="SAM" id="Phobius"/>
    </source>
</evidence>
<reference evidence="10" key="1">
    <citation type="submission" date="2020-11" db="EMBL/GenBank/DDBJ databases">
        <authorList>
            <consortium name="DOE Joint Genome Institute"/>
            <person name="Ahrendt S."/>
            <person name="Riley R."/>
            <person name="Andreopoulos W."/>
            <person name="Labutti K."/>
            <person name="Pangilinan J."/>
            <person name="Ruiz-Duenas F.J."/>
            <person name="Barrasa J.M."/>
            <person name="Sanchez-Garcia M."/>
            <person name="Camarero S."/>
            <person name="Miyauchi S."/>
            <person name="Serrano A."/>
            <person name="Linde D."/>
            <person name="Babiker R."/>
            <person name="Drula E."/>
            <person name="Ayuso-Fernandez I."/>
            <person name="Pacheco R."/>
            <person name="Padilla G."/>
            <person name="Ferreira P."/>
            <person name="Barriuso J."/>
            <person name="Kellner H."/>
            <person name="Castanera R."/>
            <person name="Alfaro M."/>
            <person name="Ramirez L."/>
            <person name="Pisabarro A.G."/>
            <person name="Kuo A."/>
            <person name="Tritt A."/>
            <person name="Lipzen A."/>
            <person name="He G."/>
            <person name="Yan M."/>
            <person name="Ng V."/>
            <person name="Cullen D."/>
            <person name="Martin F."/>
            <person name="Rosso M.-N."/>
            <person name="Henrissat B."/>
            <person name="Hibbett D."/>
            <person name="Martinez A.T."/>
            <person name="Grigoriev I.V."/>
        </authorList>
    </citation>
    <scope>NUCLEOTIDE SEQUENCE</scope>
    <source>
        <strain evidence="10">CBS 247.69</strain>
    </source>
</reference>
<evidence type="ECO:0000256" key="4">
    <source>
        <dbReference type="ARBA" id="ARBA00022692"/>
    </source>
</evidence>
<comment type="similarity">
    <text evidence="7">Belongs to the fluoride channel Fluc/FEX (TC 1.A.43) family.</text>
</comment>
<sequence>MHTINLRKDPISELQIQSQTPNEIPSVETVERPPQNSCQLETDLCRLRQPPKSHPLSLHILALLIPFSTLGTLARLGLQALAAYEGGGIFSLAYAQAIGCLMMGLTLRSKDSVSRFYPPLYTAITTGFCGSLTTFSGWELDVFEAWTNTARFHRSGFQNFIDGTGRTFFTLSISLASVAFGEQLAAGLSHRLPRIPPPNHIVQITITVLSIASYLAVFPAYFLLPTNFRHQATAALLFAFPGTLTRYLLSVHLNTLVKALPFGTFTANSAGTALLGGFTVLKNISHSPLSPGICSILQGLSDGYCGCLTTVSTFAVEVRSMKGWRGFWYVLASWSVGQLLLLTILGASFWTGRAKEQMTCTFN</sequence>
<dbReference type="GO" id="GO:0005886">
    <property type="term" value="C:plasma membrane"/>
    <property type="evidence" value="ECO:0007669"/>
    <property type="project" value="UniProtKB-SubCell"/>
</dbReference>
<evidence type="ECO:0000256" key="1">
    <source>
        <dbReference type="ARBA" id="ARBA00002598"/>
    </source>
</evidence>
<keyword evidence="4 9" id="KW-0812">Transmembrane</keyword>
<evidence type="ECO:0000256" key="8">
    <source>
        <dbReference type="ARBA" id="ARBA00035585"/>
    </source>
</evidence>
<dbReference type="InterPro" id="IPR003691">
    <property type="entry name" value="FluC"/>
</dbReference>
<evidence type="ECO:0000256" key="6">
    <source>
        <dbReference type="ARBA" id="ARBA00023136"/>
    </source>
</evidence>
<evidence type="ECO:0000256" key="7">
    <source>
        <dbReference type="ARBA" id="ARBA00035120"/>
    </source>
</evidence>
<organism evidence="10 11">
    <name type="scientific">Collybia nuda</name>
    <dbReference type="NCBI Taxonomy" id="64659"/>
    <lineage>
        <taxon>Eukaryota</taxon>
        <taxon>Fungi</taxon>
        <taxon>Dikarya</taxon>
        <taxon>Basidiomycota</taxon>
        <taxon>Agaricomycotina</taxon>
        <taxon>Agaricomycetes</taxon>
        <taxon>Agaricomycetidae</taxon>
        <taxon>Agaricales</taxon>
        <taxon>Tricholomatineae</taxon>
        <taxon>Clitocybaceae</taxon>
        <taxon>Collybia</taxon>
    </lineage>
</organism>
<comment type="caution">
    <text evidence="10">The sequence shown here is derived from an EMBL/GenBank/DDBJ whole genome shotgun (WGS) entry which is preliminary data.</text>
</comment>
<keyword evidence="11" id="KW-1185">Reference proteome</keyword>
<protein>
    <submittedName>
        <fullName evidence="10">CrcB-like protein-domain-containing protein</fullName>
    </submittedName>
</protein>
<keyword evidence="3" id="KW-1003">Cell membrane</keyword>
<evidence type="ECO:0000256" key="5">
    <source>
        <dbReference type="ARBA" id="ARBA00022989"/>
    </source>
</evidence>
<proteinExistence type="inferred from homology"/>
<accession>A0A9P5YAU9</accession>
<comment type="subcellular location">
    <subcellularLocation>
        <location evidence="2">Cell membrane</location>
        <topology evidence="2">Multi-pass membrane protein</topology>
    </subcellularLocation>
</comment>
<dbReference type="AlphaFoldDB" id="A0A9P5YAU9"/>
<keyword evidence="6 9" id="KW-0472">Membrane</keyword>
<dbReference type="GO" id="GO:1903425">
    <property type="term" value="F:fluoride transmembrane transporter activity"/>
    <property type="evidence" value="ECO:0007669"/>
    <property type="project" value="TreeGrafter"/>
</dbReference>
<feature type="transmembrane region" description="Helical" evidence="9">
    <location>
        <begin position="201"/>
        <end position="224"/>
    </location>
</feature>
<dbReference type="Pfam" id="PF02537">
    <property type="entry name" value="CRCB"/>
    <property type="match status" value="2"/>
</dbReference>
<evidence type="ECO:0000256" key="3">
    <source>
        <dbReference type="ARBA" id="ARBA00022475"/>
    </source>
</evidence>